<reference evidence="1 2" key="1">
    <citation type="submission" date="2019-02" db="EMBL/GenBank/DDBJ databases">
        <title>Deep-cultivation of Planctomycetes and their phenomic and genomic characterization uncovers novel biology.</title>
        <authorList>
            <person name="Wiegand S."/>
            <person name="Jogler M."/>
            <person name="Boedeker C."/>
            <person name="Pinto D."/>
            <person name="Vollmers J."/>
            <person name="Rivas-Marin E."/>
            <person name="Kohn T."/>
            <person name="Peeters S.H."/>
            <person name="Heuer A."/>
            <person name="Rast P."/>
            <person name="Oberbeckmann S."/>
            <person name="Bunk B."/>
            <person name="Jeske O."/>
            <person name="Meyerdierks A."/>
            <person name="Storesund J.E."/>
            <person name="Kallscheuer N."/>
            <person name="Luecker S."/>
            <person name="Lage O.M."/>
            <person name="Pohl T."/>
            <person name="Merkel B.J."/>
            <person name="Hornburger P."/>
            <person name="Mueller R.-W."/>
            <person name="Bruemmer F."/>
            <person name="Labrenz M."/>
            <person name="Spormann A.M."/>
            <person name="Op den Camp H."/>
            <person name="Overmann J."/>
            <person name="Amann R."/>
            <person name="Jetten M.S.M."/>
            <person name="Mascher T."/>
            <person name="Medema M.H."/>
            <person name="Devos D.P."/>
            <person name="Kaster A.-K."/>
            <person name="Ovreas L."/>
            <person name="Rohde M."/>
            <person name="Galperin M.Y."/>
            <person name="Jogler C."/>
        </authorList>
    </citation>
    <scope>NUCLEOTIDE SEQUENCE [LARGE SCALE GENOMIC DNA]</scope>
    <source>
        <strain evidence="1 2">K23_9</strain>
    </source>
</reference>
<keyword evidence="2" id="KW-1185">Reference proteome</keyword>
<dbReference type="Proteomes" id="UP000319817">
    <property type="component" value="Chromosome"/>
</dbReference>
<accession>A0A517NNT4</accession>
<protein>
    <submittedName>
        <fullName evidence="1">Uncharacterized protein</fullName>
    </submittedName>
</protein>
<evidence type="ECO:0000313" key="1">
    <source>
        <dbReference type="EMBL" id="QDT08786.1"/>
    </source>
</evidence>
<name>A0A517NNT4_9BACT</name>
<proteinExistence type="predicted"/>
<gene>
    <name evidence="1" type="ORF">K239x_07280</name>
</gene>
<dbReference type="AlphaFoldDB" id="A0A517NNT4"/>
<organism evidence="1 2">
    <name type="scientific">Stieleria marina</name>
    <dbReference type="NCBI Taxonomy" id="1930275"/>
    <lineage>
        <taxon>Bacteria</taxon>
        <taxon>Pseudomonadati</taxon>
        <taxon>Planctomycetota</taxon>
        <taxon>Planctomycetia</taxon>
        <taxon>Pirellulales</taxon>
        <taxon>Pirellulaceae</taxon>
        <taxon>Stieleria</taxon>
    </lineage>
</organism>
<dbReference type="EMBL" id="CP036526">
    <property type="protein sequence ID" value="QDT08786.1"/>
    <property type="molecule type" value="Genomic_DNA"/>
</dbReference>
<evidence type="ECO:0000313" key="2">
    <source>
        <dbReference type="Proteomes" id="UP000319817"/>
    </source>
</evidence>
<sequence>MVRENGDAVRRLSNQKPREVLVRQRVVSLRRKYFHASEMPNEYEKATSWEPLPYGLPVGVKIRPKTIRPPCSGFVVLQRSMGSDRFGKNSSHFEETYAVHC</sequence>